<evidence type="ECO:0000256" key="1">
    <source>
        <dbReference type="SAM" id="MobiDB-lite"/>
    </source>
</evidence>
<dbReference type="RefSeq" id="WP_141150623.1">
    <property type="nucleotide sequence ID" value="NZ_VHLG01000015.1"/>
</dbReference>
<keyword evidence="3" id="KW-1185">Reference proteome</keyword>
<dbReference type="AlphaFoldDB" id="A0A506U451"/>
<feature type="region of interest" description="Disordered" evidence="1">
    <location>
        <begin position="1"/>
        <end position="108"/>
    </location>
</feature>
<evidence type="ECO:0000313" key="2">
    <source>
        <dbReference type="EMBL" id="TPW27814.1"/>
    </source>
</evidence>
<feature type="compositionally biased region" description="Polar residues" evidence="1">
    <location>
        <begin position="35"/>
        <end position="50"/>
    </location>
</feature>
<organism evidence="2 3">
    <name type="scientific">Martelella alba</name>
    <dbReference type="NCBI Taxonomy" id="2590451"/>
    <lineage>
        <taxon>Bacteria</taxon>
        <taxon>Pseudomonadati</taxon>
        <taxon>Pseudomonadota</taxon>
        <taxon>Alphaproteobacteria</taxon>
        <taxon>Hyphomicrobiales</taxon>
        <taxon>Aurantimonadaceae</taxon>
        <taxon>Martelella</taxon>
    </lineage>
</organism>
<accession>A0A506U451</accession>
<protein>
    <submittedName>
        <fullName evidence="2">Uncharacterized protein</fullName>
    </submittedName>
</protein>
<reference evidence="2 3" key="1">
    <citation type="submission" date="2019-06" db="EMBL/GenBank/DDBJ databases">
        <authorList>
            <person name="Li M."/>
        </authorList>
    </citation>
    <scope>NUCLEOTIDE SEQUENCE [LARGE SCALE GENOMIC DNA]</scope>
    <source>
        <strain evidence="2 3">BGMRC2036</strain>
    </source>
</reference>
<proteinExistence type="predicted"/>
<dbReference type="EMBL" id="VHLG01000015">
    <property type="protein sequence ID" value="TPW27814.1"/>
    <property type="molecule type" value="Genomic_DNA"/>
</dbReference>
<sequence>MATTGSVDEPKFERPSPLPSAKRSLSDTLPRQPVRRSNQVQDQPSTSSSAKRLRIATDEEVQPHRPPTQKAPAPGPSVSADTKRDIQEISHAFPETAQPHTPQTGSDEFYNFLLNWDDEPL</sequence>
<comment type="caution">
    <text evidence="2">The sequence shown here is derived from an EMBL/GenBank/DDBJ whole genome shotgun (WGS) entry which is preliminary data.</text>
</comment>
<name>A0A506U451_9HYPH</name>
<dbReference type="Proteomes" id="UP000318801">
    <property type="component" value="Unassembled WGS sequence"/>
</dbReference>
<gene>
    <name evidence="2" type="ORF">FJU08_18975</name>
</gene>
<evidence type="ECO:0000313" key="3">
    <source>
        <dbReference type="Proteomes" id="UP000318801"/>
    </source>
</evidence>